<organism evidence="2 3">
    <name type="scientific">Colocasia esculenta</name>
    <name type="common">Wild taro</name>
    <name type="synonym">Arum esculentum</name>
    <dbReference type="NCBI Taxonomy" id="4460"/>
    <lineage>
        <taxon>Eukaryota</taxon>
        <taxon>Viridiplantae</taxon>
        <taxon>Streptophyta</taxon>
        <taxon>Embryophyta</taxon>
        <taxon>Tracheophyta</taxon>
        <taxon>Spermatophyta</taxon>
        <taxon>Magnoliopsida</taxon>
        <taxon>Liliopsida</taxon>
        <taxon>Araceae</taxon>
        <taxon>Aroideae</taxon>
        <taxon>Colocasieae</taxon>
        <taxon>Colocasia</taxon>
    </lineage>
</organism>
<evidence type="ECO:0000313" key="2">
    <source>
        <dbReference type="EMBL" id="MQL72672.1"/>
    </source>
</evidence>
<reference evidence="2" key="1">
    <citation type="submission" date="2017-07" db="EMBL/GenBank/DDBJ databases">
        <title>Taro Niue Genome Assembly and Annotation.</title>
        <authorList>
            <person name="Atibalentja N."/>
            <person name="Keating K."/>
            <person name="Fields C.J."/>
        </authorList>
    </citation>
    <scope>NUCLEOTIDE SEQUENCE</scope>
    <source>
        <strain evidence="2">Niue_2</strain>
        <tissue evidence="2">Leaf</tissue>
    </source>
</reference>
<dbReference type="Proteomes" id="UP000652761">
    <property type="component" value="Unassembled WGS sequence"/>
</dbReference>
<accession>A0A843TJS9</accession>
<proteinExistence type="predicted"/>
<gene>
    <name evidence="2" type="ORF">Taro_004999</name>
</gene>
<comment type="caution">
    <text evidence="2">The sequence shown here is derived from an EMBL/GenBank/DDBJ whole genome shotgun (WGS) entry which is preliminary data.</text>
</comment>
<feature type="compositionally biased region" description="Polar residues" evidence="1">
    <location>
        <begin position="27"/>
        <end position="36"/>
    </location>
</feature>
<evidence type="ECO:0000313" key="3">
    <source>
        <dbReference type="Proteomes" id="UP000652761"/>
    </source>
</evidence>
<protein>
    <submittedName>
        <fullName evidence="2">Uncharacterized protein</fullName>
    </submittedName>
</protein>
<sequence length="92" mass="9950">MCRDNDPYHDGGTRRDKVASDRADASSGVTTCTTVATLAERQTHGILHPRAAQKPQTPPRGEGSIEKLSKLTRKHEGLPILPDRGRSTMSGT</sequence>
<name>A0A843TJS9_COLES</name>
<feature type="compositionally biased region" description="Basic and acidic residues" evidence="1">
    <location>
        <begin position="1"/>
        <end position="24"/>
    </location>
</feature>
<dbReference type="AlphaFoldDB" id="A0A843TJS9"/>
<keyword evidence="3" id="KW-1185">Reference proteome</keyword>
<dbReference type="EMBL" id="NMUH01000139">
    <property type="protein sequence ID" value="MQL72672.1"/>
    <property type="molecule type" value="Genomic_DNA"/>
</dbReference>
<feature type="region of interest" description="Disordered" evidence="1">
    <location>
        <begin position="1"/>
        <end position="92"/>
    </location>
</feature>
<evidence type="ECO:0000256" key="1">
    <source>
        <dbReference type="SAM" id="MobiDB-lite"/>
    </source>
</evidence>
<feature type="compositionally biased region" description="Basic and acidic residues" evidence="1">
    <location>
        <begin position="63"/>
        <end position="77"/>
    </location>
</feature>